<evidence type="ECO:0000256" key="2">
    <source>
        <dbReference type="ARBA" id="ARBA00022475"/>
    </source>
</evidence>
<dbReference type="Gene3D" id="3.30.450.20">
    <property type="entry name" value="PAS domain"/>
    <property type="match status" value="2"/>
</dbReference>
<evidence type="ECO:0000256" key="5">
    <source>
        <dbReference type="ARBA" id="ARBA00023136"/>
    </source>
</evidence>
<gene>
    <name evidence="7" type="ORF">L2764_23935</name>
</gene>
<evidence type="ECO:0000313" key="8">
    <source>
        <dbReference type="Proteomes" id="UP001203423"/>
    </source>
</evidence>
<comment type="subcellular location">
    <subcellularLocation>
        <location evidence="1">Cell membrane</location>
        <topology evidence="1">Multi-pass membrane protein</topology>
    </subcellularLocation>
</comment>
<comment type="caution">
    <text evidence="7">The sequence shown here is derived from an EMBL/GenBank/DDBJ whole genome shotgun (WGS) entry which is preliminary data.</text>
</comment>
<evidence type="ECO:0000256" key="1">
    <source>
        <dbReference type="ARBA" id="ARBA00004651"/>
    </source>
</evidence>
<dbReference type="InterPro" id="IPR033480">
    <property type="entry name" value="sCache_2"/>
</dbReference>
<accession>A0ABT0LIB9</accession>
<feature type="domain" description="Single Cache" evidence="6">
    <location>
        <begin position="38"/>
        <end position="130"/>
    </location>
</feature>
<dbReference type="Proteomes" id="UP001203423">
    <property type="component" value="Unassembled WGS sequence"/>
</dbReference>
<keyword evidence="4" id="KW-1133">Transmembrane helix</keyword>
<keyword evidence="5" id="KW-0472">Membrane</keyword>
<keyword evidence="2" id="KW-1003">Cell membrane</keyword>
<evidence type="ECO:0000256" key="3">
    <source>
        <dbReference type="ARBA" id="ARBA00022692"/>
    </source>
</evidence>
<reference evidence="7 8" key="1">
    <citation type="submission" date="2022-01" db="EMBL/GenBank/DDBJ databases">
        <title>Whole genome-based taxonomy of the Shewanellaceae.</title>
        <authorList>
            <person name="Martin-Rodriguez A.J."/>
        </authorList>
    </citation>
    <scope>NUCLEOTIDE SEQUENCE [LARGE SCALE GENOMIC DNA]</scope>
    <source>
        <strain evidence="7 8">DSM 17177</strain>
    </source>
</reference>
<proteinExistence type="predicted"/>
<protein>
    <submittedName>
        <fullName evidence="7">Cache domain-containing protein</fullName>
    </submittedName>
</protein>
<name>A0ABT0LIB9_9GAMM</name>
<dbReference type="Pfam" id="PF17200">
    <property type="entry name" value="sCache_2"/>
    <property type="match status" value="2"/>
</dbReference>
<dbReference type="SMART" id="SM01049">
    <property type="entry name" value="Cache_2"/>
    <property type="match status" value="2"/>
</dbReference>
<dbReference type="EMBL" id="JAKIKS010000160">
    <property type="protein sequence ID" value="MCL1127439.1"/>
    <property type="molecule type" value="Genomic_DNA"/>
</dbReference>
<evidence type="ECO:0000259" key="6">
    <source>
        <dbReference type="SMART" id="SM01049"/>
    </source>
</evidence>
<dbReference type="PROSITE" id="PS51257">
    <property type="entry name" value="PROKAR_LIPOPROTEIN"/>
    <property type="match status" value="1"/>
</dbReference>
<keyword evidence="3" id="KW-0812">Transmembrane</keyword>
<keyword evidence="8" id="KW-1185">Reference proteome</keyword>
<organism evidence="7 8">
    <name type="scientific">Shewanella surugensis</name>
    <dbReference type="NCBI Taxonomy" id="212020"/>
    <lineage>
        <taxon>Bacteria</taxon>
        <taxon>Pseudomonadati</taxon>
        <taxon>Pseudomonadota</taxon>
        <taxon>Gammaproteobacteria</taxon>
        <taxon>Alteromonadales</taxon>
        <taxon>Shewanellaceae</taxon>
        <taxon>Shewanella</taxon>
    </lineage>
</organism>
<feature type="domain" description="Single Cache" evidence="6">
    <location>
        <begin position="189"/>
        <end position="278"/>
    </location>
</feature>
<evidence type="ECO:0000313" key="7">
    <source>
        <dbReference type="EMBL" id="MCL1127439.1"/>
    </source>
</evidence>
<evidence type="ECO:0000256" key="4">
    <source>
        <dbReference type="ARBA" id="ARBA00022989"/>
    </source>
</evidence>
<sequence length="355" mass="40215">MKMIKTIQHIYSYIFTCVVILLITACNDSESQSQSGYISEYELNKVIVQVNVVNMATGLKATFNEFIDDDDERIALTQAMVNEARFFDDDSGYFFVETLDDATVIAHIYDSWIGTSRIDAQDLNGKYHVQEMIKTVERIGFGFLSYYFTNPATDEPADKHSFVTGIDVTEWFIAAGVYNDGIANLLDINDANKTQVKQVTQPMAEGLSAVLTDIYTDESSQTDFLKVFIDYIRFFDDQSGYFFILDSSGTVIAHGADDSLEGEDYWNLTDSKGDYFVQGLITTAEENRIVTVAIINIIGRIPQPERMKKKSPLLSPSQIPTTSSPLAFTYIKFLYEYNEKESQYRHSSYLVNSVY</sequence>